<name>A0A5E4M7C6_9HEMI</name>
<keyword evidence="2" id="KW-1185">Reference proteome</keyword>
<sequence length="75" mass="8482">MKQGNDSDGNIKKEGDYTSIKYLTHVTRWVTKTITANKNFRSFCIAIAYIARTLLIKNSVPATNALYGRLSERNV</sequence>
<evidence type="ECO:0000313" key="1">
    <source>
        <dbReference type="EMBL" id="VVC28106.1"/>
    </source>
</evidence>
<dbReference type="EMBL" id="CABPRJ010000478">
    <property type="protein sequence ID" value="VVC28106.1"/>
    <property type="molecule type" value="Genomic_DNA"/>
</dbReference>
<dbReference type="AlphaFoldDB" id="A0A5E4M7C6"/>
<evidence type="ECO:0000313" key="2">
    <source>
        <dbReference type="Proteomes" id="UP000325440"/>
    </source>
</evidence>
<organism evidence="1 2">
    <name type="scientific">Cinara cedri</name>
    <dbReference type="NCBI Taxonomy" id="506608"/>
    <lineage>
        <taxon>Eukaryota</taxon>
        <taxon>Metazoa</taxon>
        <taxon>Ecdysozoa</taxon>
        <taxon>Arthropoda</taxon>
        <taxon>Hexapoda</taxon>
        <taxon>Insecta</taxon>
        <taxon>Pterygota</taxon>
        <taxon>Neoptera</taxon>
        <taxon>Paraneoptera</taxon>
        <taxon>Hemiptera</taxon>
        <taxon>Sternorrhyncha</taxon>
        <taxon>Aphidomorpha</taxon>
        <taxon>Aphidoidea</taxon>
        <taxon>Aphididae</taxon>
        <taxon>Lachninae</taxon>
        <taxon>Cinara</taxon>
    </lineage>
</organism>
<dbReference type="Proteomes" id="UP000325440">
    <property type="component" value="Unassembled WGS sequence"/>
</dbReference>
<accession>A0A5E4M7C6</accession>
<reference evidence="1 2" key="1">
    <citation type="submission" date="2019-08" db="EMBL/GenBank/DDBJ databases">
        <authorList>
            <person name="Alioto T."/>
            <person name="Alioto T."/>
            <person name="Gomez Garrido J."/>
        </authorList>
    </citation>
    <scope>NUCLEOTIDE SEQUENCE [LARGE SCALE GENOMIC DNA]</scope>
</reference>
<proteinExistence type="predicted"/>
<protein>
    <submittedName>
        <fullName evidence="1">Uncharacterized protein</fullName>
    </submittedName>
</protein>
<gene>
    <name evidence="1" type="ORF">CINCED_3A008476</name>
</gene>